<dbReference type="RefSeq" id="WP_051766008.1">
    <property type="nucleotide sequence ID" value="NZ_CP034550.1"/>
</dbReference>
<proteinExistence type="predicted"/>
<accession>A0A5Q0H010</accession>
<keyword evidence="4 5" id="KW-0472">Membrane</keyword>
<protein>
    <submittedName>
        <fullName evidence="6">DoxX family protein</fullName>
    </submittedName>
</protein>
<sequence>MSQDLLEVPEAPARRVRDRGAVWLRIALGVVFVWFGALKITGATPVWRLVADTVPFLPERWFVPAVGVFEVLAGLALIAGVGARVVAGLVALHLLGTFLVLVVQPGVAFQGGNPLLLTVPGEFVVKNLVLVTAAVVVASRR</sequence>
<evidence type="ECO:0000256" key="5">
    <source>
        <dbReference type="SAM" id="Phobius"/>
    </source>
</evidence>
<keyword evidence="3 5" id="KW-1133">Transmembrane helix</keyword>
<organism evidence="6 7">
    <name type="scientific">Saccharothrix syringae</name>
    <name type="common">Nocardiopsis syringae</name>
    <dbReference type="NCBI Taxonomy" id="103733"/>
    <lineage>
        <taxon>Bacteria</taxon>
        <taxon>Bacillati</taxon>
        <taxon>Actinomycetota</taxon>
        <taxon>Actinomycetes</taxon>
        <taxon>Pseudonocardiales</taxon>
        <taxon>Pseudonocardiaceae</taxon>
        <taxon>Saccharothrix</taxon>
    </lineage>
</organism>
<feature type="transmembrane region" description="Helical" evidence="5">
    <location>
        <begin position="85"/>
        <end position="103"/>
    </location>
</feature>
<evidence type="ECO:0000256" key="4">
    <source>
        <dbReference type="ARBA" id="ARBA00023136"/>
    </source>
</evidence>
<reference evidence="7" key="1">
    <citation type="journal article" date="2021" name="Curr. Microbiol.">
        <title>Complete genome of nocamycin-producing strain Saccharothrix syringae NRRL B-16468 reveals the biosynthetic potential for secondary metabolites.</title>
        <authorList>
            <person name="Mo X."/>
            <person name="Yang S."/>
        </authorList>
    </citation>
    <scope>NUCLEOTIDE SEQUENCE [LARGE SCALE GENOMIC DNA]</scope>
    <source>
        <strain evidence="7">ATCC 51364 / DSM 43886 / JCM 6844 / KCTC 9398 / NBRC 14523 / NRRL B-16468 / INA 2240</strain>
    </source>
</reference>
<keyword evidence="2 5" id="KW-0812">Transmembrane</keyword>
<dbReference type="AlphaFoldDB" id="A0A5Q0H010"/>
<comment type="subcellular location">
    <subcellularLocation>
        <location evidence="1">Membrane</location>
        <topology evidence="1">Multi-pass membrane protein</topology>
    </subcellularLocation>
</comment>
<evidence type="ECO:0000256" key="1">
    <source>
        <dbReference type="ARBA" id="ARBA00004141"/>
    </source>
</evidence>
<dbReference type="InterPro" id="IPR032808">
    <property type="entry name" value="DoxX"/>
</dbReference>
<evidence type="ECO:0000313" key="7">
    <source>
        <dbReference type="Proteomes" id="UP000325787"/>
    </source>
</evidence>
<dbReference type="Proteomes" id="UP000325787">
    <property type="component" value="Chromosome"/>
</dbReference>
<gene>
    <name evidence="6" type="ORF">EKG83_20145</name>
</gene>
<evidence type="ECO:0000256" key="2">
    <source>
        <dbReference type="ARBA" id="ARBA00022692"/>
    </source>
</evidence>
<keyword evidence="7" id="KW-1185">Reference proteome</keyword>
<feature type="transmembrane region" description="Helical" evidence="5">
    <location>
        <begin position="123"/>
        <end position="139"/>
    </location>
</feature>
<feature type="transmembrane region" description="Helical" evidence="5">
    <location>
        <begin position="22"/>
        <end position="41"/>
    </location>
</feature>
<dbReference type="Pfam" id="PF07681">
    <property type="entry name" value="DoxX"/>
    <property type="match status" value="1"/>
</dbReference>
<dbReference type="GO" id="GO:0016020">
    <property type="term" value="C:membrane"/>
    <property type="evidence" value="ECO:0007669"/>
    <property type="project" value="UniProtKB-SubCell"/>
</dbReference>
<evidence type="ECO:0000313" key="6">
    <source>
        <dbReference type="EMBL" id="QFZ19443.1"/>
    </source>
</evidence>
<dbReference type="EMBL" id="CP034550">
    <property type="protein sequence ID" value="QFZ19443.1"/>
    <property type="molecule type" value="Genomic_DNA"/>
</dbReference>
<name>A0A5Q0H010_SACSY</name>
<feature type="transmembrane region" description="Helical" evidence="5">
    <location>
        <begin position="61"/>
        <end position="78"/>
    </location>
</feature>
<dbReference type="OrthoDB" id="265224at2"/>
<dbReference type="KEGG" id="ssyi:EKG83_20145"/>
<evidence type="ECO:0000256" key="3">
    <source>
        <dbReference type="ARBA" id="ARBA00022989"/>
    </source>
</evidence>